<evidence type="ECO:0000313" key="2">
    <source>
        <dbReference type="Proteomes" id="UP001232755"/>
    </source>
</evidence>
<proteinExistence type="predicted"/>
<accession>A0ABU0QTN4</accession>
<name>A0ABU0QTN4_9ACTN</name>
<protein>
    <submittedName>
        <fullName evidence="1">Uncharacterized protein</fullName>
    </submittedName>
</protein>
<sequence>MTTTEHRPAPNGFNLVPPPGWDVIPLRSGTREAMDRIVRKAVAQLPVGFPKDDIPKARLKLRQEMKKVVRRASAKGGMTLYLPTERLHGIALPVSIVASEPIEIPRVRPESGPEAVLAALASETPGAEIRELDDTAALRSEREVPADPEQGVEVAHRRVEYLVPIPDSTPDKYLTFSYSALIAPGPDPAFYDALVELFDAVMGTFRWTYA</sequence>
<comment type="caution">
    <text evidence="1">The sequence shown here is derived from an EMBL/GenBank/DDBJ whole genome shotgun (WGS) entry which is preliminary data.</text>
</comment>
<reference evidence="1 2" key="1">
    <citation type="submission" date="2023-07" db="EMBL/GenBank/DDBJ databases">
        <title>Comparative genomics of wheat-associated soil bacteria to identify genetic determinants of phenazine resistance.</title>
        <authorList>
            <person name="Mouncey N."/>
        </authorList>
    </citation>
    <scope>NUCLEOTIDE SEQUENCE [LARGE SCALE GENOMIC DNA]</scope>
    <source>
        <strain evidence="1 2">B3I12</strain>
    </source>
</reference>
<organism evidence="1 2">
    <name type="scientific">Streptomyces africanus</name>
    <dbReference type="NCBI Taxonomy" id="231024"/>
    <lineage>
        <taxon>Bacteria</taxon>
        <taxon>Bacillati</taxon>
        <taxon>Actinomycetota</taxon>
        <taxon>Actinomycetes</taxon>
        <taxon>Kitasatosporales</taxon>
        <taxon>Streptomycetaceae</taxon>
        <taxon>Streptomyces</taxon>
    </lineage>
</organism>
<keyword evidence="2" id="KW-1185">Reference proteome</keyword>
<evidence type="ECO:0000313" key="1">
    <source>
        <dbReference type="EMBL" id="MDQ0750465.1"/>
    </source>
</evidence>
<dbReference type="EMBL" id="JAUSYP010000001">
    <property type="protein sequence ID" value="MDQ0750465.1"/>
    <property type="molecule type" value="Genomic_DNA"/>
</dbReference>
<gene>
    <name evidence="1" type="ORF">QF034_004696</name>
</gene>
<dbReference type="RefSeq" id="WP_307176845.1">
    <property type="nucleotide sequence ID" value="NZ_JAUSYP010000001.1"/>
</dbReference>
<dbReference type="Proteomes" id="UP001232755">
    <property type="component" value="Unassembled WGS sequence"/>
</dbReference>